<comment type="similarity">
    <text evidence="2 6">Belongs to the class-A beta-lactamase family.</text>
</comment>
<dbReference type="EC" id="3.5.2.6" evidence="3 6"/>
<dbReference type="NCBIfam" id="NF033103">
    <property type="entry name" value="bla_class_A"/>
    <property type="match status" value="1"/>
</dbReference>
<name>A0ABY7TTQ5_9SPHN</name>
<evidence type="ECO:0000256" key="3">
    <source>
        <dbReference type="ARBA" id="ARBA00012865"/>
    </source>
</evidence>
<evidence type="ECO:0000256" key="6">
    <source>
        <dbReference type="RuleBase" id="RU361140"/>
    </source>
</evidence>
<dbReference type="PANTHER" id="PTHR35333">
    <property type="entry name" value="BETA-LACTAMASE"/>
    <property type="match status" value="1"/>
</dbReference>
<dbReference type="PRINTS" id="PR00118">
    <property type="entry name" value="BLACTAMASEA"/>
</dbReference>
<feature type="domain" description="Beta-lactamase class A catalytic" evidence="7">
    <location>
        <begin position="41"/>
        <end position="257"/>
    </location>
</feature>
<keyword evidence="9" id="KW-1185">Reference proteome</keyword>
<dbReference type="InterPro" id="IPR023650">
    <property type="entry name" value="Beta-lactam_class-A_AS"/>
</dbReference>
<dbReference type="Gene3D" id="3.40.710.10">
    <property type="entry name" value="DD-peptidase/beta-lactamase superfamily"/>
    <property type="match status" value="1"/>
</dbReference>
<proteinExistence type="inferred from homology"/>
<comment type="catalytic activity">
    <reaction evidence="1 6">
        <text>a beta-lactam + H2O = a substituted beta-amino acid</text>
        <dbReference type="Rhea" id="RHEA:20401"/>
        <dbReference type="ChEBI" id="CHEBI:15377"/>
        <dbReference type="ChEBI" id="CHEBI:35627"/>
        <dbReference type="ChEBI" id="CHEBI:140347"/>
        <dbReference type="EC" id="3.5.2.6"/>
    </reaction>
</comment>
<keyword evidence="5 6" id="KW-0046">Antibiotic resistance</keyword>
<dbReference type="InterPro" id="IPR000871">
    <property type="entry name" value="Beta-lactam_class-A"/>
</dbReference>
<sequence length="281" mass="29037">MDRRLFLAGGLLAGPALARSVTLTDPALAALEAKSGGRLGVALLDTGSGRMTGYRRDERFPMCSTFKALLAAVVLSRVDRGEELLDRQVMYGPADLVTYSPGTAPNAGKGMAMGDICAAAVTLSDNSAANLMLASLGGPEGFTRFARSLGDTVTRLDRIETALNSAIPGDPRDTTSPAAMARSLRAVLTGPALKPASREQLAKWMIANTTGDARIRAAAPAGWRVGDKTGTGAVGSTGDVAILWPPKGAPLVLAVYVHQGPEGTAERNALIAEAARIMLPG</sequence>
<dbReference type="Pfam" id="PF13354">
    <property type="entry name" value="Beta-lactamase2"/>
    <property type="match status" value="1"/>
</dbReference>
<evidence type="ECO:0000259" key="7">
    <source>
        <dbReference type="Pfam" id="PF13354"/>
    </source>
</evidence>
<evidence type="ECO:0000256" key="2">
    <source>
        <dbReference type="ARBA" id="ARBA00009009"/>
    </source>
</evidence>
<evidence type="ECO:0000313" key="9">
    <source>
        <dbReference type="Proteomes" id="UP001220395"/>
    </source>
</evidence>
<dbReference type="InterPro" id="IPR045155">
    <property type="entry name" value="Beta-lactam_cat"/>
</dbReference>
<dbReference type="RefSeq" id="WP_273690946.1">
    <property type="nucleotide sequence ID" value="NZ_CP117411.1"/>
</dbReference>
<evidence type="ECO:0000256" key="4">
    <source>
        <dbReference type="ARBA" id="ARBA00022801"/>
    </source>
</evidence>
<dbReference type="InterPro" id="IPR012338">
    <property type="entry name" value="Beta-lactam/transpept-like"/>
</dbReference>
<dbReference type="Proteomes" id="UP001220395">
    <property type="component" value="Chromosome"/>
</dbReference>
<organism evidence="8 9">
    <name type="scientific">Sphingomonas naphthae</name>
    <dbReference type="NCBI Taxonomy" id="1813468"/>
    <lineage>
        <taxon>Bacteria</taxon>
        <taxon>Pseudomonadati</taxon>
        <taxon>Pseudomonadota</taxon>
        <taxon>Alphaproteobacteria</taxon>
        <taxon>Sphingomonadales</taxon>
        <taxon>Sphingomonadaceae</taxon>
        <taxon>Sphingomonas</taxon>
    </lineage>
</organism>
<dbReference type="EMBL" id="CP117411">
    <property type="protein sequence ID" value="WCT75249.1"/>
    <property type="molecule type" value="Genomic_DNA"/>
</dbReference>
<protein>
    <recommendedName>
        <fullName evidence="3 6">Beta-lactamase</fullName>
        <ecNumber evidence="3 6">3.5.2.6</ecNumber>
    </recommendedName>
</protein>
<dbReference type="PROSITE" id="PS00146">
    <property type="entry name" value="BETA_LACTAMASE_A"/>
    <property type="match status" value="1"/>
</dbReference>
<evidence type="ECO:0000256" key="5">
    <source>
        <dbReference type="ARBA" id="ARBA00023251"/>
    </source>
</evidence>
<evidence type="ECO:0000313" key="8">
    <source>
        <dbReference type="EMBL" id="WCT75249.1"/>
    </source>
</evidence>
<keyword evidence="4 6" id="KW-0378">Hydrolase</keyword>
<dbReference type="SUPFAM" id="SSF56601">
    <property type="entry name" value="beta-lactamase/transpeptidase-like"/>
    <property type="match status" value="1"/>
</dbReference>
<accession>A0ABY7TTQ5</accession>
<evidence type="ECO:0000256" key="1">
    <source>
        <dbReference type="ARBA" id="ARBA00001526"/>
    </source>
</evidence>
<dbReference type="PANTHER" id="PTHR35333:SF3">
    <property type="entry name" value="BETA-LACTAMASE-TYPE TRANSPEPTIDASE FOLD CONTAINING PROTEIN"/>
    <property type="match status" value="1"/>
</dbReference>
<gene>
    <name evidence="8" type="primary">bla</name>
    <name evidence="8" type="ORF">PQ455_08535</name>
</gene>
<dbReference type="GO" id="GO:0008800">
    <property type="term" value="F:beta-lactamase activity"/>
    <property type="evidence" value="ECO:0007669"/>
    <property type="project" value="UniProtKB-EC"/>
</dbReference>
<reference evidence="8 9" key="1">
    <citation type="submission" date="2023-02" db="EMBL/GenBank/DDBJ databases">
        <title>Genome sequence of Sphingomonas naphthae.</title>
        <authorList>
            <person name="Kim S."/>
            <person name="Heo J."/>
            <person name="Kwon S.-W."/>
        </authorList>
    </citation>
    <scope>NUCLEOTIDE SEQUENCE [LARGE SCALE GENOMIC DNA]</scope>
    <source>
        <strain evidence="8 9">KACC 18716</strain>
    </source>
</reference>